<keyword evidence="5 7" id="KW-0234">DNA repair</keyword>
<dbReference type="FunFam" id="3.30.420.340:FF:000001">
    <property type="entry name" value="UvrABC system protein C"/>
    <property type="match status" value="1"/>
</dbReference>
<feature type="domain" description="UvrC family homology region profile" evidence="10">
    <location>
        <begin position="278"/>
        <end position="511"/>
    </location>
</feature>
<evidence type="ECO:0000313" key="11">
    <source>
        <dbReference type="EMBL" id="GGZ29162.1"/>
    </source>
</evidence>
<dbReference type="Pfam" id="PF14520">
    <property type="entry name" value="HHH_5"/>
    <property type="match status" value="1"/>
</dbReference>
<proteinExistence type="inferred from homology"/>
<feature type="domain" description="UVR" evidence="8">
    <location>
        <begin position="228"/>
        <end position="263"/>
    </location>
</feature>
<comment type="function">
    <text evidence="7">The UvrABC repair system catalyzes the recognition and processing of DNA lesions. UvrC both incises the 5' and 3' sides of the lesion. The N-terminal half is responsible for the 3' incision and the C-terminal half is responsible for the 5' incision.</text>
</comment>
<dbReference type="InterPro" id="IPR001162">
    <property type="entry name" value="UvrC_RNase_H_dom"/>
</dbReference>
<dbReference type="InterPro" id="IPR050066">
    <property type="entry name" value="UvrABC_protein_C"/>
</dbReference>
<sequence>MTDEPIQDDAPIMPPVDLEAMNELLIGGELIRKEAALAPDKPGVYRMIGTDSEVLYVGKAKSLKKRILQYAQGRFHSNRIARMVSLTREMVLVRTETEGEALLLEARLIKSLKPRYNVLLRDDKSFAEILVRKDHEAPQITKHRGSHSIKGEYYGPFASTLAVNRTLDTLQRAFLLRTCTDNVYASRTRPCMLHQIKRCSAPCTGEIGLEAYGELVKQAQTFLNGKSRAVIEDLSARMMRASEDMEFERAAHLRDRMRALNHVVMSSSVGLNEAEADVFAVHAEGGYACVQSVFYRAGQNWGDRAYFPRVDISDSEGDILDAFLGQFYQDKPVPKLVLISHGLSEPDLMMEALSLKADRKVQITCPQRGEKLDVVQHARNNAKAALGRRMAEQSAQSKLLQGVAETFGLGAPPTRIEIYDNSHLSGTHAVGGMVVAGPEGFMKGQYRKFTIRDLDTVAGDDYAMMREVFRRRFLRLKNRASDASEDEGFGKPDLVLVDGGQGQLDAVLGVMDELGMSDIKIVGVAKGPNRDAGMERFFMPGRLPFMMEPKSPVLYYLQRLRDEAHRYAIGANRQKRAAALTKNPLDEIDGIGARRKRALLQAFGSAREVGEARVEDLIKIEGINAAMAQKIYDYFHG</sequence>
<keyword evidence="1 7" id="KW-0963">Cytoplasm</keyword>
<dbReference type="Gene3D" id="1.10.150.20">
    <property type="entry name" value="5' to 3' exonuclease, C-terminal subdomain"/>
    <property type="match status" value="1"/>
</dbReference>
<comment type="similarity">
    <text evidence="7">Belongs to the UvrC family.</text>
</comment>
<dbReference type="PANTHER" id="PTHR30562:SF1">
    <property type="entry name" value="UVRABC SYSTEM PROTEIN C"/>
    <property type="match status" value="1"/>
</dbReference>
<evidence type="ECO:0000256" key="3">
    <source>
        <dbReference type="ARBA" id="ARBA00022769"/>
    </source>
</evidence>
<dbReference type="EMBL" id="BMZB01000001">
    <property type="protein sequence ID" value="GGZ29162.1"/>
    <property type="molecule type" value="Genomic_DNA"/>
</dbReference>
<keyword evidence="4 7" id="KW-0267">Excision nuclease</keyword>
<comment type="subcellular location">
    <subcellularLocation>
        <location evidence="7">Cytoplasm</location>
    </subcellularLocation>
</comment>
<dbReference type="Gene3D" id="4.10.860.10">
    <property type="entry name" value="UVR domain"/>
    <property type="match status" value="1"/>
</dbReference>
<dbReference type="GO" id="GO:0009381">
    <property type="term" value="F:excinuclease ABC activity"/>
    <property type="evidence" value="ECO:0007669"/>
    <property type="project" value="UniProtKB-UniRule"/>
</dbReference>
<evidence type="ECO:0000259" key="9">
    <source>
        <dbReference type="PROSITE" id="PS50164"/>
    </source>
</evidence>
<dbReference type="InterPro" id="IPR004791">
    <property type="entry name" value="UvrC"/>
</dbReference>
<organism evidence="11 12">
    <name type="scientific">Asticcacaulis endophyticus</name>
    <dbReference type="NCBI Taxonomy" id="1395890"/>
    <lineage>
        <taxon>Bacteria</taxon>
        <taxon>Pseudomonadati</taxon>
        <taxon>Pseudomonadota</taxon>
        <taxon>Alphaproteobacteria</taxon>
        <taxon>Caulobacterales</taxon>
        <taxon>Caulobacteraceae</taxon>
        <taxon>Asticcacaulis</taxon>
    </lineage>
</organism>
<dbReference type="Gene3D" id="3.30.420.340">
    <property type="entry name" value="UvrC, RNAse H endonuclease domain"/>
    <property type="match status" value="1"/>
</dbReference>
<dbReference type="CDD" id="cd10434">
    <property type="entry name" value="GIY-YIG_UvrC_Cho"/>
    <property type="match status" value="1"/>
</dbReference>
<dbReference type="NCBIfam" id="NF001824">
    <property type="entry name" value="PRK00558.1-5"/>
    <property type="match status" value="1"/>
</dbReference>
<evidence type="ECO:0000256" key="4">
    <source>
        <dbReference type="ARBA" id="ARBA00022881"/>
    </source>
</evidence>
<accession>A0A918Q232</accession>
<evidence type="ECO:0000259" key="10">
    <source>
        <dbReference type="PROSITE" id="PS50165"/>
    </source>
</evidence>
<dbReference type="GO" id="GO:0006289">
    <property type="term" value="P:nucleotide-excision repair"/>
    <property type="evidence" value="ECO:0007669"/>
    <property type="project" value="UniProtKB-UniRule"/>
</dbReference>
<evidence type="ECO:0000259" key="8">
    <source>
        <dbReference type="PROSITE" id="PS50151"/>
    </source>
</evidence>
<dbReference type="PANTHER" id="PTHR30562">
    <property type="entry name" value="UVRC/OXIDOREDUCTASE"/>
    <property type="match status" value="1"/>
</dbReference>
<dbReference type="Pfam" id="PF22920">
    <property type="entry name" value="UvrC_RNaseH"/>
    <property type="match status" value="1"/>
</dbReference>
<evidence type="ECO:0000256" key="1">
    <source>
        <dbReference type="ARBA" id="ARBA00022490"/>
    </source>
</evidence>
<dbReference type="SMART" id="SM00465">
    <property type="entry name" value="GIYc"/>
    <property type="match status" value="1"/>
</dbReference>
<dbReference type="InterPro" id="IPR010994">
    <property type="entry name" value="RuvA_2-like"/>
</dbReference>
<dbReference type="InterPro" id="IPR038476">
    <property type="entry name" value="UvrC_RNase_H_dom_sf"/>
</dbReference>
<comment type="subunit">
    <text evidence="7">Interacts with UvrB in an incision complex.</text>
</comment>
<dbReference type="Pfam" id="PF01541">
    <property type="entry name" value="GIY-YIG"/>
    <property type="match status" value="1"/>
</dbReference>
<evidence type="ECO:0000256" key="7">
    <source>
        <dbReference type="HAMAP-Rule" id="MF_00203"/>
    </source>
</evidence>
<dbReference type="InterPro" id="IPR000305">
    <property type="entry name" value="GIY-YIG_endonuc"/>
</dbReference>
<dbReference type="InterPro" id="IPR047296">
    <property type="entry name" value="GIY-YIG_UvrC_Cho"/>
</dbReference>
<reference evidence="11" key="1">
    <citation type="journal article" date="2014" name="Int. J. Syst. Evol. Microbiol.">
        <title>Complete genome sequence of Corynebacterium casei LMG S-19264T (=DSM 44701T), isolated from a smear-ripened cheese.</title>
        <authorList>
            <consortium name="US DOE Joint Genome Institute (JGI-PGF)"/>
            <person name="Walter F."/>
            <person name="Albersmeier A."/>
            <person name="Kalinowski J."/>
            <person name="Ruckert C."/>
        </authorList>
    </citation>
    <scope>NUCLEOTIDE SEQUENCE</scope>
    <source>
        <strain evidence="11">KCTC 32296</strain>
    </source>
</reference>
<dbReference type="Pfam" id="PF02151">
    <property type="entry name" value="UVR"/>
    <property type="match status" value="1"/>
</dbReference>
<name>A0A918Q232_9CAUL</name>
<feature type="domain" description="GIY-YIG" evidence="9">
    <location>
        <begin position="40"/>
        <end position="118"/>
    </location>
</feature>
<dbReference type="PROSITE" id="PS50164">
    <property type="entry name" value="GIY_YIG"/>
    <property type="match status" value="1"/>
</dbReference>
<dbReference type="Pfam" id="PF08459">
    <property type="entry name" value="UvrC_RNaseH_dom"/>
    <property type="match status" value="1"/>
</dbReference>
<dbReference type="RefSeq" id="WP_373295582.1">
    <property type="nucleotide sequence ID" value="NZ_BMZB01000001.1"/>
</dbReference>
<dbReference type="GO" id="GO:0009432">
    <property type="term" value="P:SOS response"/>
    <property type="evidence" value="ECO:0007669"/>
    <property type="project" value="UniProtKB-UniRule"/>
</dbReference>
<dbReference type="SUPFAM" id="SSF82771">
    <property type="entry name" value="GIY-YIG endonuclease"/>
    <property type="match status" value="1"/>
</dbReference>
<dbReference type="AlphaFoldDB" id="A0A918Q232"/>
<dbReference type="SMART" id="SM00278">
    <property type="entry name" value="HhH1"/>
    <property type="match status" value="2"/>
</dbReference>
<dbReference type="GO" id="GO:0009380">
    <property type="term" value="C:excinuclease repair complex"/>
    <property type="evidence" value="ECO:0007669"/>
    <property type="project" value="InterPro"/>
</dbReference>
<dbReference type="InterPro" id="IPR003583">
    <property type="entry name" value="Hlx-hairpin-Hlx_DNA-bd_motif"/>
</dbReference>
<gene>
    <name evidence="7 11" type="primary">uvrC</name>
    <name evidence="11" type="ORF">GCM10011273_13940</name>
</gene>
<dbReference type="GO" id="GO:0003677">
    <property type="term" value="F:DNA binding"/>
    <property type="evidence" value="ECO:0007669"/>
    <property type="project" value="UniProtKB-UniRule"/>
</dbReference>
<reference evidence="11" key="2">
    <citation type="submission" date="2020-09" db="EMBL/GenBank/DDBJ databases">
        <authorList>
            <person name="Sun Q."/>
            <person name="Kim S."/>
        </authorList>
    </citation>
    <scope>NUCLEOTIDE SEQUENCE</scope>
    <source>
        <strain evidence="11">KCTC 32296</strain>
    </source>
</reference>
<dbReference type="PROSITE" id="PS50165">
    <property type="entry name" value="UVRC"/>
    <property type="match status" value="1"/>
</dbReference>
<comment type="caution">
    <text evidence="11">The sequence shown here is derived from an EMBL/GenBank/DDBJ whole genome shotgun (WGS) entry which is preliminary data.</text>
</comment>
<dbReference type="GO" id="GO:0005737">
    <property type="term" value="C:cytoplasm"/>
    <property type="evidence" value="ECO:0007669"/>
    <property type="project" value="UniProtKB-SubCell"/>
</dbReference>
<dbReference type="Gene3D" id="3.40.1440.10">
    <property type="entry name" value="GIY-YIG endonuclease"/>
    <property type="match status" value="1"/>
</dbReference>
<keyword evidence="2 7" id="KW-0227">DNA damage</keyword>
<keyword evidence="6 7" id="KW-0742">SOS response</keyword>
<dbReference type="Proteomes" id="UP000662572">
    <property type="component" value="Unassembled WGS sequence"/>
</dbReference>
<dbReference type="SUPFAM" id="SSF47781">
    <property type="entry name" value="RuvA domain 2-like"/>
    <property type="match status" value="1"/>
</dbReference>
<dbReference type="PROSITE" id="PS50151">
    <property type="entry name" value="UVR"/>
    <property type="match status" value="1"/>
</dbReference>
<keyword evidence="3 7" id="KW-0228">DNA excision</keyword>
<dbReference type="InterPro" id="IPR036876">
    <property type="entry name" value="UVR_dom_sf"/>
</dbReference>
<evidence type="ECO:0000256" key="2">
    <source>
        <dbReference type="ARBA" id="ARBA00022763"/>
    </source>
</evidence>
<keyword evidence="12" id="KW-1185">Reference proteome</keyword>
<dbReference type="HAMAP" id="MF_00203">
    <property type="entry name" value="UvrC"/>
    <property type="match status" value="1"/>
</dbReference>
<dbReference type="InterPro" id="IPR035901">
    <property type="entry name" value="GIY-YIG_endonuc_sf"/>
</dbReference>
<dbReference type="SUPFAM" id="SSF46600">
    <property type="entry name" value="C-terminal UvrC-binding domain of UvrB"/>
    <property type="match status" value="1"/>
</dbReference>
<evidence type="ECO:0000313" key="12">
    <source>
        <dbReference type="Proteomes" id="UP000662572"/>
    </source>
</evidence>
<evidence type="ECO:0000256" key="5">
    <source>
        <dbReference type="ARBA" id="ARBA00023204"/>
    </source>
</evidence>
<protein>
    <recommendedName>
        <fullName evidence="7">UvrABC system protein C</fullName>
        <shortName evidence="7">Protein UvrC</shortName>
    </recommendedName>
    <alternativeName>
        <fullName evidence="7">Excinuclease ABC subunit C</fullName>
    </alternativeName>
</protein>
<dbReference type="NCBIfam" id="TIGR00194">
    <property type="entry name" value="uvrC"/>
    <property type="match status" value="1"/>
</dbReference>
<dbReference type="FunFam" id="3.40.1440.10:FF:000001">
    <property type="entry name" value="UvrABC system protein C"/>
    <property type="match status" value="1"/>
</dbReference>
<evidence type="ECO:0000256" key="6">
    <source>
        <dbReference type="ARBA" id="ARBA00023236"/>
    </source>
</evidence>
<dbReference type="InterPro" id="IPR001943">
    <property type="entry name" value="UVR_dom"/>
</dbReference>